<organism evidence="2 3">
    <name type="scientific">Patulibacter medicamentivorans</name>
    <dbReference type="NCBI Taxonomy" id="1097667"/>
    <lineage>
        <taxon>Bacteria</taxon>
        <taxon>Bacillati</taxon>
        <taxon>Actinomycetota</taxon>
        <taxon>Thermoleophilia</taxon>
        <taxon>Solirubrobacterales</taxon>
        <taxon>Patulibacteraceae</taxon>
        <taxon>Patulibacter</taxon>
    </lineage>
</organism>
<accession>H0EB95</accession>
<name>H0EB95_9ACTN</name>
<evidence type="ECO:0000313" key="3">
    <source>
        <dbReference type="Proteomes" id="UP000005143"/>
    </source>
</evidence>
<sequence length="107" mass="11111">MPRPLPTWLIAALSLLVGFAVADLTGVRPLGGLVLFGAALWCGLAWMRQRGLPVALGLVAVYLVAFAGSHPLGKAIGSWPAVLVVSALVGAIAWWTIEGGRRRVGTA</sequence>
<keyword evidence="3" id="KW-1185">Reference proteome</keyword>
<comment type="caution">
    <text evidence="2">The sequence shown here is derived from an EMBL/GenBank/DDBJ whole genome shotgun (WGS) entry which is preliminary data.</text>
</comment>
<dbReference type="Proteomes" id="UP000005143">
    <property type="component" value="Unassembled WGS sequence"/>
</dbReference>
<keyword evidence="1" id="KW-0472">Membrane</keyword>
<dbReference type="EMBL" id="AGUD01000305">
    <property type="protein sequence ID" value="EHN09059.1"/>
    <property type="molecule type" value="Genomic_DNA"/>
</dbReference>
<proteinExistence type="predicted"/>
<feature type="transmembrane region" description="Helical" evidence="1">
    <location>
        <begin position="30"/>
        <end position="47"/>
    </location>
</feature>
<evidence type="ECO:0000313" key="2">
    <source>
        <dbReference type="EMBL" id="EHN09059.1"/>
    </source>
</evidence>
<evidence type="ECO:0000256" key="1">
    <source>
        <dbReference type="SAM" id="Phobius"/>
    </source>
</evidence>
<dbReference type="RefSeq" id="WP_007578807.1">
    <property type="nucleotide sequence ID" value="NZ_AGUD01000305.1"/>
</dbReference>
<keyword evidence="1" id="KW-1133">Transmembrane helix</keyword>
<feature type="transmembrane region" description="Helical" evidence="1">
    <location>
        <begin position="78"/>
        <end position="97"/>
    </location>
</feature>
<dbReference type="AlphaFoldDB" id="H0EB95"/>
<reference evidence="2 3" key="1">
    <citation type="journal article" date="2013" name="Biodegradation">
        <title>Quantitative proteomic analysis of ibuprofen-degrading Patulibacter sp. strain I11.</title>
        <authorList>
            <person name="Almeida B."/>
            <person name="Kjeldal H."/>
            <person name="Lolas I."/>
            <person name="Knudsen A.D."/>
            <person name="Carvalho G."/>
            <person name="Nielsen K.L."/>
            <person name="Barreto Crespo M.T."/>
            <person name="Stensballe A."/>
            <person name="Nielsen J.L."/>
        </authorList>
    </citation>
    <scope>NUCLEOTIDE SEQUENCE [LARGE SCALE GENOMIC DNA]</scope>
    <source>
        <strain evidence="2 3">I11</strain>
    </source>
</reference>
<gene>
    <name evidence="2" type="ORF">PAI11_41240</name>
</gene>
<feature type="transmembrane region" description="Helical" evidence="1">
    <location>
        <begin position="54"/>
        <end position="72"/>
    </location>
</feature>
<protein>
    <submittedName>
        <fullName evidence="2">Conserved putative integral membrane protein</fullName>
    </submittedName>
</protein>
<dbReference type="OrthoDB" id="5244439at2"/>
<keyword evidence="1" id="KW-0812">Transmembrane</keyword>